<accession>A0A4W5RFE9</accession>
<sequence>MLRPPWEAWTVSRFRTISKLVIEEPTFDLTEAGKLVLDQRSAPADSHSQIEAPAVDDWFRRSPGREASESQRRPPPQGPGLALDPKPAPPPALPEAGPVVCGAIQSPEETERGLLQVTASPTDYRINPLFHVSLLRPVVAGPLQESEVREVPLPPLDIEGAPAYAVRAILDSRRRARGLQYLVEWEGYGPEERCWVPVEDVLDPSMLREFTVSIRIALRLVLRVVPEVGVGALQGGRYCHNFRRGRSLSLFGRLSVVNVTRFLAIADPLFIFHLFCLSFFHTWFQFPNYMFII</sequence>
<dbReference type="GO" id="GO:0005634">
    <property type="term" value="C:nucleus"/>
    <property type="evidence" value="ECO:0007669"/>
    <property type="project" value="UniProtKB-SubCell"/>
</dbReference>
<evidence type="ECO:0000256" key="2">
    <source>
        <dbReference type="SAM" id="MobiDB-lite"/>
    </source>
</evidence>
<dbReference type="AlphaFoldDB" id="A0A4W5RFE9"/>
<feature type="transmembrane region" description="Helical" evidence="3">
    <location>
        <begin position="262"/>
        <end position="284"/>
    </location>
</feature>
<feature type="compositionally biased region" description="Basic and acidic residues" evidence="2">
    <location>
        <begin position="57"/>
        <end position="72"/>
    </location>
</feature>
<reference evidence="5" key="2">
    <citation type="submission" date="2025-08" db="UniProtKB">
        <authorList>
            <consortium name="Ensembl"/>
        </authorList>
    </citation>
    <scope>IDENTIFICATION</scope>
</reference>
<dbReference type="Proteomes" id="UP000314982">
    <property type="component" value="Unassembled WGS sequence"/>
</dbReference>
<evidence type="ECO:0000313" key="6">
    <source>
        <dbReference type="Proteomes" id="UP000314982"/>
    </source>
</evidence>
<dbReference type="Ensembl" id="ENSHHUT00000085671.1">
    <property type="protein sequence ID" value="ENSHHUP00000083049.1"/>
    <property type="gene ID" value="ENSHHUG00000048238.1"/>
</dbReference>
<dbReference type="STRING" id="62062.ENSHHUP00000083049"/>
<dbReference type="GeneTree" id="ENSGT01060000248850"/>
<evidence type="ECO:0000313" key="5">
    <source>
        <dbReference type="Ensembl" id="ENSHHUP00000083049.1"/>
    </source>
</evidence>
<comment type="subcellular location">
    <subcellularLocation>
        <location evidence="1">Nucleus</location>
    </subcellularLocation>
</comment>
<name>A0A4W5RFE9_9TELE</name>
<organism evidence="5 6">
    <name type="scientific">Hucho hucho</name>
    <name type="common">huchen</name>
    <dbReference type="NCBI Taxonomy" id="62062"/>
    <lineage>
        <taxon>Eukaryota</taxon>
        <taxon>Metazoa</taxon>
        <taxon>Chordata</taxon>
        <taxon>Craniata</taxon>
        <taxon>Vertebrata</taxon>
        <taxon>Euteleostomi</taxon>
        <taxon>Actinopterygii</taxon>
        <taxon>Neopterygii</taxon>
        <taxon>Teleostei</taxon>
        <taxon>Protacanthopterygii</taxon>
        <taxon>Salmoniformes</taxon>
        <taxon>Salmonidae</taxon>
        <taxon>Salmoninae</taxon>
        <taxon>Hucho</taxon>
    </lineage>
</organism>
<proteinExistence type="predicted"/>
<evidence type="ECO:0000256" key="1">
    <source>
        <dbReference type="ARBA" id="ARBA00004123"/>
    </source>
</evidence>
<protein>
    <recommendedName>
        <fullName evidence="4">Chromo domain-containing protein</fullName>
    </recommendedName>
</protein>
<keyword evidence="3" id="KW-0472">Membrane</keyword>
<dbReference type="Gene3D" id="2.40.50.40">
    <property type="match status" value="1"/>
</dbReference>
<dbReference type="InterPro" id="IPR023780">
    <property type="entry name" value="Chromo_domain"/>
</dbReference>
<evidence type="ECO:0000259" key="4">
    <source>
        <dbReference type="PROSITE" id="PS50013"/>
    </source>
</evidence>
<reference evidence="6" key="1">
    <citation type="submission" date="2018-06" db="EMBL/GenBank/DDBJ databases">
        <title>Genome assembly of Danube salmon.</title>
        <authorList>
            <person name="Macqueen D.J."/>
            <person name="Gundappa M.K."/>
        </authorList>
    </citation>
    <scope>NUCLEOTIDE SEQUENCE [LARGE SCALE GENOMIC DNA]</scope>
</reference>
<keyword evidence="3" id="KW-0812">Transmembrane</keyword>
<dbReference type="SMART" id="SM00298">
    <property type="entry name" value="CHROMO"/>
    <property type="match status" value="1"/>
</dbReference>
<dbReference type="Pfam" id="PF00385">
    <property type="entry name" value="Chromo"/>
    <property type="match status" value="1"/>
</dbReference>
<dbReference type="PROSITE" id="PS50013">
    <property type="entry name" value="CHROMO_2"/>
    <property type="match status" value="1"/>
</dbReference>
<feature type="domain" description="Chromo" evidence="4">
    <location>
        <begin position="164"/>
        <end position="210"/>
    </location>
</feature>
<keyword evidence="3" id="KW-1133">Transmembrane helix</keyword>
<evidence type="ECO:0000256" key="3">
    <source>
        <dbReference type="SAM" id="Phobius"/>
    </source>
</evidence>
<dbReference type="InterPro" id="IPR000953">
    <property type="entry name" value="Chromo/chromo_shadow_dom"/>
</dbReference>
<dbReference type="InterPro" id="IPR016197">
    <property type="entry name" value="Chromo-like_dom_sf"/>
</dbReference>
<keyword evidence="6" id="KW-1185">Reference proteome</keyword>
<dbReference type="SUPFAM" id="SSF54160">
    <property type="entry name" value="Chromo domain-like"/>
    <property type="match status" value="1"/>
</dbReference>
<feature type="region of interest" description="Disordered" evidence="2">
    <location>
        <begin position="40"/>
        <end position="99"/>
    </location>
</feature>
<reference evidence="5" key="3">
    <citation type="submission" date="2025-09" db="UniProtKB">
        <authorList>
            <consortium name="Ensembl"/>
        </authorList>
    </citation>
    <scope>IDENTIFICATION</scope>
</reference>